<sequence>MATRTAILALDFDEVFILAPGTPTAKGAYTDRARTLVTVKLDSGLVGTGDVWYSPRMIEALNVIVGDADKILLASSWGKASMKAAKAVGLHLPRRKTVNLFPYLTPGAIDQQCKLQRAHDLILDHLTDDDTRIVWVDDQHPRGYGQVDGIHTIGTDPVPGLTRADLAHIRDVLFY</sequence>
<accession>A0A930LQA1</accession>
<dbReference type="AlphaFoldDB" id="A0A930LQA1"/>
<dbReference type="Proteomes" id="UP000785653">
    <property type="component" value="Unassembled WGS sequence"/>
</dbReference>
<name>A0A930LQA1_9MICC</name>
<reference evidence="1" key="1">
    <citation type="submission" date="2020-04" db="EMBL/GenBank/DDBJ databases">
        <title>Deep metagenomics examines the oral microbiome during advanced dental caries in children, revealing novel taxa and co-occurrences with host molecules.</title>
        <authorList>
            <person name="Baker J.L."/>
            <person name="Morton J.T."/>
            <person name="Dinis M."/>
            <person name="Alvarez R."/>
            <person name="Tran N.C."/>
            <person name="Knight R."/>
            <person name="Edlund A."/>
        </authorList>
    </citation>
    <scope>NUCLEOTIDE SEQUENCE</scope>
    <source>
        <strain evidence="1">JCVI_47_bin.3</strain>
    </source>
</reference>
<proteinExistence type="predicted"/>
<evidence type="ECO:0000313" key="2">
    <source>
        <dbReference type="Proteomes" id="UP000785653"/>
    </source>
</evidence>
<organism evidence="1 2">
    <name type="scientific">Rothia mucilaginosa</name>
    <dbReference type="NCBI Taxonomy" id="43675"/>
    <lineage>
        <taxon>Bacteria</taxon>
        <taxon>Bacillati</taxon>
        <taxon>Actinomycetota</taxon>
        <taxon>Actinomycetes</taxon>
        <taxon>Micrococcales</taxon>
        <taxon>Micrococcaceae</taxon>
        <taxon>Rothia</taxon>
    </lineage>
</organism>
<protein>
    <submittedName>
        <fullName evidence="1">Uncharacterized protein</fullName>
    </submittedName>
</protein>
<dbReference type="Pfam" id="PF18143">
    <property type="entry name" value="HAD_SAK_2"/>
    <property type="match status" value="1"/>
</dbReference>
<gene>
    <name evidence="1" type="ORF">HXO65_04530</name>
</gene>
<dbReference type="EMBL" id="JABZXS010000047">
    <property type="protein sequence ID" value="MBF1673456.1"/>
    <property type="molecule type" value="Genomic_DNA"/>
</dbReference>
<evidence type="ECO:0000313" key="1">
    <source>
        <dbReference type="EMBL" id="MBF1673456.1"/>
    </source>
</evidence>
<comment type="caution">
    <text evidence="1">The sequence shown here is derived from an EMBL/GenBank/DDBJ whole genome shotgun (WGS) entry which is preliminary data.</text>
</comment>